<keyword evidence="3" id="KW-1185">Reference proteome</keyword>
<dbReference type="AlphaFoldDB" id="A0AAD1U1Z0"/>
<comment type="caution">
    <text evidence="2">The sequence shown here is derived from an EMBL/GenBank/DDBJ whole genome shotgun (WGS) entry which is preliminary data.</text>
</comment>
<name>A0AAD1U1Z0_EUPCR</name>
<dbReference type="EMBL" id="CAMPGE010001666">
    <property type="protein sequence ID" value="CAI2360468.1"/>
    <property type="molecule type" value="Genomic_DNA"/>
</dbReference>
<evidence type="ECO:0000256" key="1">
    <source>
        <dbReference type="SAM" id="MobiDB-lite"/>
    </source>
</evidence>
<feature type="region of interest" description="Disordered" evidence="1">
    <location>
        <begin position="74"/>
        <end position="145"/>
    </location>
</feature>
<sequence length="356" mass="42267">MSSSGEVDEDTKQESEDTKQKSIFENMLAKFSPVVREKIENERKRELQVAASKFNKKGRCKLCTLKFPCKHFTKEQPEEIPVKREGSPVKREGSPVQKPRSKLSSQSVKREENVQPPETLNEEFKEEENYSEEKEQKDITKSPVLKKELMRTVRVRGKNSLYKWRKQDIRRSSKGTNHLKRKNSEQEARHKVKLLEKLLKYKQEKIRKEKEKIEEEHKLRKIMILKEKKDRAKMLKYNQKLKKMLANWESDKPKPNSPKRMAKTSHFRGKRFFTKRVSSNQPHIKHSQIPRWNEKELSPEIVTPHADFLTNDDMEYINIATHFPNVKTSKNRPSNVFRSVNVSHHKKKRKSNYSGY</sequence>
<feature type="compositionally biased region" description="Basic residues" evidence="1">
    <location>
        <begin position="343"/>
        <end position="356"/>
    </location>
</feature>
<protein>
    <submittedName>
        <fullName evidence="2">Uncharacterized protein</fullName>
    </submittedName>
</protein>
<organism evidence="2 3">
    <name type="scientific">Euplotes crassus</name>
    <dbReference type="NCBI Taxonomy" id="5936"/>
    <lineage>
        <taxon>Eukaryota</taxon>
        <taxon>Sar</taxon>
        <taxon>Alveolata</taxon>
        <taxon>Ciliophora</taxon>
        <taxon>Intramacronucleata</taxon>
        <taxon>Spirotrichea</taxon>
        <taxon>Hypotrichia</taxon>
        <taxon>Euplotida</taxon>
        <taxon>Euplotidae</taxon>
        <taxon>Moneuplotes</taxon>
    </lineage>
</organism>
<feature type="region of interest" description="Disordered" evidence="1">
    <location>
        <begin position="1"/>
        <end position="24"/>
    </location>
</feature>
<feature type="compositionally biased region" description="Basic and acidic residues" evidence="1">
    <location>
        <begin position="10"/>
        <end position="22"/>
    </location>
</feature>
<evidence type="ECO:0000313" key="2">
    <source>
        <dbReference type="EMBL" id="CAI2360468.1"/>
    </source>
</evidence>
<feature type="compositionally biased region" description="Polar residues" evidence="1">
    <location>
        <begin position="328"/>
        <end position="342"/>
    </location>
</feature>
<gene>
    <name evidence="2" type="ORF">ECRASSUSDP1_LOCUS1772</name>
</gene>
<accession>A0AAD1U1Z0</accession>
<proteinExistence type="predicted"/>
<feature type="compositionally biased region" description="Basic and acidic residues" evidence="1">
    <location>
        <begin position="74"/>
        <end position="93"/>
    </location>
</feature>
<feature type="compositionally biased region" description="Basic and acidic residues" evidence="1">
    <location>
        <begin position="127"/>
        <end position="145"/>
    </location>
</feature>
<dbReference type="Proteomes" id="UP001295684">
    <property type="component" value="Unassembled WGS sequence"/>
</dbReference>
<evidence type="ECO:0000313" key="3">
    <source>
        <dbReference type="Proteomes" id="UP001295684"/>
    </source>
</evidence>
<reference evidence="2" key="1">
    <citation type="submission" date="2023-07" db="EMBL/GenBank/DDBJ databases">
        <authorList>
            <consortium name="AG Swart"/>
            <person name="Singh M."/>
            <person name="Singh A."/>
            <person name="Seah K."/>
            <person name="Emmerich C."/>
        </authorList>
    </citation>
    <scope>NUCLEOTIDE SEQUENCE</scope>
    <source>
        <strain evidence="2">DP1</strain>
    </source>
</reference>
<feature type="region of interest" description="Disordered" evidence="1">
    <location>
        <begin position="328"/>
        <end position="356"/>
    </location>
</feature>
<feature type="region of interest" description="Disordered" evidence="1">
    <location>
        <begin position="164"/>
        <end position="188"/>
    </location>
</feature>